<dbReference type="PANTHER" id="PTHR44051:SF8">
    <property type="entry name" value="GLUTATHIONE S-TRANSFERASE GSTA"/>
    <property type="match status" value="1"/>
</dbReference>
<dbReference type="AlphaFoldDB" id="A0A5J6MJ64"/>
<dbReference type="InterPro" id="IPR040079">
    <property type="entry name" value="Glutathione_S-Trfase"/>
</dbReference>
<dbReference type="GO" id="GO:0016740">
    <property type="term" value="F:transferase activity"/>
    <property type="evidence" value="ECO:0007669"/>
    <property type="project" value="UniProtKB-KW"/>
</dbReference>
<organism evidence="2 3">
    <name type="scientific">Hypericibacter terrae</name>
    <dbReference type="NCBI Taxonomy" id="2602015"/>
    <lineage>
        <taxon>Bacteria</taxon>
        <taxon>Pseudomonadati</taxon>
        <taxon>Pseudomonadota</taxon>
        <taxon>Alphaproteobacteria</taxon>
        <taxon>Rhodospirillales</taxon>
        <taxon>Dongiaceae</taxon>
        <taxon>Hypericibacter</taxon>
    </lineage>
</organism>
<keyword evidence="3" id="KW-1185">Reference proteome</keyword>
<dbReference type="Pfam" id="PF13409">
    <property type="entry name" value="GST_N_2"/>
    <property type="match status" value="1"/>
</dbReference>
<keyword evidence="2" id="KW-0808">Transferase</keyword>
<name>A0A5J6MJ64_9PROT</name>
<dbReference type="Proteomes" id="UP000326202">
    <property type="component" value="Chromosome"/>
</dbReference>
<evidence type="ECO:0000259" key="1">
    <source>
        <dbReference type="PROSITE" id="PS50404"/>
    </source>
</evidence>
<reference evidence="2 3" key="1">
    <citation type="submission" date="2019-08" db="EMBL/GenBank/DDBJ databases">
        <title>Hyperibacter terrae gen. nov., sp. nov. and Hyperibacter viscosus sp. nov., two new members in the family Rhodospirillaceae isolated from the rhizosphere of Hypericum perforatum.</title>
        <authorList>
            <person name="Noviana Z."/>
        </authorList>
    </citation>
    <scope>NUCLEOTIDE SEQUENCE [LARGE SCALE GENOMIC DNA]</scope>
    <source>
        <strain evidence="2 3">R5913</strain>
    </source>
</reference>
<dbReference type="SUPFAM" id="SSF47616">
    <property type="entry name" value="GST C-terminal domain-like"/>
    <property type="match status" value="1"/>
</dbReference>
<dbReference type="SUPFAM" id="SSF52833">
    <property type="entry name" value="Thioredoxin-like"/>
    <property type="match status" value="1"/>
</dbReference>
<protein>
    <submittedName>
        <fullName evidence="2">Glutathione S-transferase</fullName>
    </submittedName>
</protein>
<proteinExistence type="predicted"/>
<dbReference type="CDD" id="cd03057">
    <property type="entry name" value="GST_N_Beta"/>
    <property type="match status" value="1"/>
</dbReference>
<evidence type="ECO:0000313" key="3">
    <source>
        <dbReference type="Proteomes" id="UP000326202"/>
    </source>
</evidence>
<gene>
    <name evidence="2" type="ORF">FRZ44_25370</name>
</gene>
<dbReference type="EMBL" id="CP042906">
    <property type="protein sequence ID" value="QEX17241.1"/>
    <property type="molecule type" value="Genomic_DNA"/>
</dbReference>
<dbReference type="RefSeq" id="WP_151177515.1">
    <property type="nucleotide sequence ID" value="NZ_CP042906.1"/>
</dbReference>
<dbReference type="Gene3D" id="3.40.30.10">
    <property type="entry name" value="Glutaredoxin"/>
    <property type="match status" value="1"/>
</dbReference>
<feature type="domain" description="GST N-terminal" evidence="1">
    <location>
        <begin position="2"/>
        <end position="84"/>
    </location>
</feature>
<dbReference type="PANTHER" id="PTHR44051">
    <property type="entry name" value="GLUTATHIONE S-TRANSFERASE-RELATED"/>
    <property type="match status" value="1"/>
</dbReference>
<dbReference type="KEGG" id="htq:FRZ44_25370"/>
<dbReference type="PROSITE" id="PS50404">
    <property type="entry name" value="GST_NTER"/>
    <property type="match status" value="1"/>
</dbReference>
<dbReference type="SFLD" id="SFLDG00358">
    <property type="entry name" value="Main_(cytGST)"/>
    <property type="match status" value="1"/>
</dbReference>
<dbReference type="SFLD" id="SFLDS00019">
    <property type="entry name" value="Glutathione_Transferase_(cytos"/>
    <property type="match status" value="1"/>
</dbReference>
<dbReference type="Gene3D" id="1.20.1050.10">
    <property type="match status" value="1"/>
</dbReference>
<dbReference type="InterPro" id="IPR004045">
    <property type="entry name" value="Glutathione_S-Trfase_N"/>
</dbReference>
<evidence type="ECO:0000313" key="2">
    <source>
        <dbReference type="EMBL" id="QEX17241.1"/>
    </source>
</evidence>
<accession>A0A5J6MJ64</accession>
<sequence>MTHPYKLYGCKRCGSVPIEAALAEIGAPYEAVELDFAGNEQWGDAYRKINPLGRIPALELPDGTIVTESAACLLIVCERHPEAGLLPPANSSDRGRLYRWLMFASNNIYEAIGRVDYPERYVEDKAAAPGAERVAMKDLERFWQMVETHLKPGPYALGPRYSALDLYLSVLARWSVRDWVIDNCPRLADMVRVTAARPKVAPIWQHHFGGEPL</sequence>
<dbReference type="InterPro" id="IPR036249">
    <property type="entry name" value="Thioredoxin-like_sf"/>
</dbReference>
<dbReference type="OrthoDB" id="7583243at2"/>
<dbReference type="InterPro" id="IPR036282">
    <property type="entry name" value="Glutathione-S-Trfase_C_sf"/>
</dbReference>